<dbReference type="Proteomes" id="UP000436694">
    <property type="component" value="Unassembled WGS sequence"/>
</dbReference>
<dbReference type="PANTHER" id="PTHR37466">
    <property type="entry name" value="SLR1628 PROTEIN"/>
    <property type="match status" value="1"/>
</dbReference>
<dbReference type="AlphaFoldDB" id="A0A844B0P5"/>
<keyword evidence="2" id="KW-1185">Reference proteome</keyword>
<organism evidence="1 2">
    <name type="scientific">Tritonibacter aquimaris</name>
    <dbReference type="NCBI Taxonomy" id="2663379"/>
    <lineage>
        <taxon>Bacteria</taxon>
        <taxon>Pseudomonadati</taxon>
        <taxon>Pseudomonadota</taxon>
        <taxon>Alphaproteobacteria</taxon>
        <taxon>Rhodobacterales</taxon>
        <taxon>Paracoccaceae</taxon>
        <taxon>Tritonibacter</taxon>
    </lineage>
</organism>
<reference evidence="1 2" key="1">
    <citation type="submission" date="2019-10" db="EMBL/GenBank/DDBJ databases">
        <title>Epibacterium sp. nov., isolated from seawater.</title>
        <authorList>
            <person name="Zhang X."/>
            <person name="Li N."/>
        </authorList>
    </citation>
    <scope>NUCLEOTIDE SEQUENCE [LARGE SCALE GENOMIC DNA]</scope>
    <source>
        <strain evidence="1 2">SM1969</strain>
    </source>
</reference>
<name>A0A844B0P5_9RHOB</name>
<sequence>MKIDQSLNVLGGALSPCSMTPVTGFFRDGYCNTCDTDHGSHTVCAVMTEEFLAYSKYVGNDLSTPRPQYHFAGLKPGDHWCLCAARFLQAADEGCAPKVDLTATHKRALEIVPLTVLQAHAVTQSD</sequence>
<dbReference type="Gene3D" id="3.30.56.110">
    <property type="entry name" value="Protein of unknown function DUF2237"/>
    <property type="match status" value="1"/>
</dbReference>
<dbReference type="Pfam" id="PF09996">
    <property type="entry name" value="DUF2237"/>
    <property type="match status" value="1"/>
</dbReference>
<gene>
    <name evidence="1" type="ORF">GG681_13675</name>
</gene>
<dbReference type="EMBL" id="WIXK01000007">
    <property type="protein sequence ID" value="MQY43691.1"/>
    <property type="molecule type" value="Genomic_DNA"/>
</dbReference>
<proteinExistence type="predicted"/>
<accession>A0A844B0P5</accession>
<dbReference type="RefSeq" id="WP_153548585.1">
    <property type="nucleotide sequence ID" value="NZ_WIXK01000007.1"/>
</dbReference>
<evidence type="ECO:0000313" key="2">
    <source>
        <dbReference type="Proteomes" id="UP000436694"/>
    </source>
</evidence>
<dbReference type="InterPro" id="IPR018714">
    <property type="entry name" value="DUF2237"/>
</dbReference>
<evidence type="ECO:0000313" key="1">
    <source>
        <dbReference type="EMBL" id="MQY43691.1"/>
    </source>
</evidence>
<dbReference type="PANTHER" id="PTHR37466:SF1">
    <property type="entry name" value="SLR1628 PROTEIN"/>
    <property type="match status" value="1"/>
</dbReference>
<protein>
    <submittedName>
        <fullName evidence="1">DUF2237 family protein</fullName>
    </submittedName>
</protein>
<comment type="caution">
    <text evidence="1">The sequence shown here is derived from an EMBL/GenBank/DDBJ whole genome shotgun (WGS) entry which is preliminary data.</text>
</comment>